<dbReference type="Pfam" id="PF00535">
    <property type="entry name" value="Glycos_transf_2"/>
    <property type="match status" value="1"/>
</dbReference>
<dbReference type="EMBL" id="WMIB01000004">
    <property type="protein sequence ID" value="MTH53155.1"/>
    <property type="molecule type" value="Genomic_DNA"/>
</dbReference>
<evidence type="ECO:0000256" key="1">
    <source>
        <dbReference type="SAM" id="Phobius"/>
    </source>
</evidence>
<organism evidence="3 4">
    <name type="scientific">Metabacillus mangrovi</name>
    <dbReference type="NCBI Taxonomy" id="1491830"/>
    <lineage>
        <taxon>Bacteria</taxon>
        <taxon>Bacillati</taxon>
        <taxon>Bacillota</taxon>
        <taxon>Bacilli</taxon>
        <taxon>Bacillales</taxon>
        <taxon>Bacillaceae</taxon>
        <taxon>Metabacillus</taxon>
    </lineage>
</organism>
<dbReference type="Gene3D" id="3.90.550.10">
    <property type="entry name" value="Spore Coat Polysaccharide Biosynthesis Protein SpsA, Chain A"/>
    <property type="match status" value="1"/>
</dbReference>
<comment type="caution">
    <text evidence="3">The sequence shown here is derived from an EMBL/GenBank/DDBJ whole genome shotgun (WGS) entry which is preliminary data.</text>
</comment>
<sequence>MLFAYSSVLLILLLFTIANSFFMPKLKRSGPAPGNAVSILVPLRNEERNVPSLITMLKKLTYPNVRFFLLDDQSEDQTYELLKQHAGPDKRFTLLKGEKLPQGWSGKVHACHLLSRHAETDLLLFLDADVRLQPDTLEKAVSMMRSKNASLLTGFPRFPVTFLLEKWLVPMQHYLIYVHLPLYLANYTGFPAAAAAHGSFMLFKREDYLAAGGHAAIKDSLVDDVHLARKMKATGKRVILANVTEDVTCYMYRSGKEAWNGFKKNIFPGFGRSLPAAAALCLYFAAVCIFPGLFAIYGAYELAAKQTFTALYFVPYVLSVLQKMYVDWRSRQSLMLAPAIPLSAAIFIALMAVSIYASFSRKGYDWKGRSYE</sequence>
<keyword evidence="3" id="KW-0808">Transferase</keyword>
<dbReference type="InterPro" id="IPR001173">
    <property type="entry name" value="Glyco_trans_2-like"/>
</dbReference>
<evidence type="ECO:0000313" key="3">
    <source>
        <dbReference type="EMBL" id="MTH53155.1"/>
    </source>
</evidence>
<keyword evidence="4" id="KW-1185">Reference proteome</keyword>
<feature type="domain" description="Glycosyltransferase 2-like" evidence="2">
    <location>
        <begin position="38"/>
        <end position="207"/>
    </location>
</feature>
<evidence type="ECO:0000259" key="2">
    <source>
        <dbReference type="Pfam" id="PF00535"/>
    </source>
</evidence>
<feature type="transmembrane region" description="Helical" evidence="1">
    <location>
        <begin position="338"/>
        <end position="359"/>
    </location>
</feature>
<dbReference type="GO" id="GO:0016740">
    <property type="term" value="F:transferase activity"/>
    <property type="evidence" value="ECO:0007669"/>
    <property type="project" value="UniProtKB-KW"/>
</dbReference>
<keyword evidence="1" id="KW-0812">Transmembrane</keyword>
<keyword evidence="1" id="KW-0472">Membrane</keyword>
<name>A0A7X2S4K8_9BACI</name>
<dbReference type="RefSeq" id="WP_155111680.1">
    <property type="nucleotide sequence ID" value="NZ_WMIB01000004.1"/>
</dbReference>
<dbReference type="PANTHER" id="PTHR43646:SF3">
    <property type="entry name" value="SLR1566 PROTEIN"/>
    <property type="match status" value="1"/>
</dbReference>
<protein>
    <submittedName>
        <fullName evidence="3">Glycosyltransferase</fullName>
    </submittedName>
</protein>
<dbReference type="PANTHER" id="PTHR43646">
    <property type="entry name" value="GLYCOSYLTRANSFERASE"/>
    <property type="match status" value="1"/>
</dbReference>
<keyword evidence="1" id="KW-1133">Transmembrane helix</keyword>
<dbReference type="SUPFAM" id="SSF53448">
    <property type="entry name" value="Nucleotide-diphospho-sugar transferases"/>
    <property type="match status" value="1"/>
</dbReference>
<dbReference type="AlphaFoldDB" id="A0A7X2S4K8"/>
<gene>
    <name evidence="3" type="ORF">GKZ89_06990</name>
</gene>
<feature type="transmembrane region" description="Helical" evidence="1">
    <location>
        <begin position="309"/>
        <end position="326"/>
    </location>
</feature>
<dbReference type="InterPro" id="IPR029044">
    <property type="entry name" value="Nucleotide-diphossugar_trans"/>
</dbReference>
<proteinExistence type="predicted"/>
<dbReference type="OrthoDB" id="9800276at2"/>
<dbReference type="Proteomes" id="UP000434639">
    <property type="component" value="Unassembled WGS sequence"/>
</dbReference>
<accession>A0A7X2S4K8</accession>
<evidence type="ECO:0000313" key="4">
    <source>
        <dbReference type="Proteomes" id="UP000434639"/>
    </source>
</evidence>
<reference evidence="3 4" key="1">
    <citation type="journal article" date="2017" name="Int. J. Syst. Evol. Microbiol.">
        <title>Bacillus mangrovi sp. nov., isolated from a sediment sample from a mangrove forest.</title>
        <authorList>
            <person name="Gupta V."/>
            <person name="Singh P.K."/>
            <person name="Korpole S."/>
            <person name="Tanuku N.R.S."/>
            <person name="Pinnaka A.K."/>
        </authorList>
    </citation>
    <scope>NUCLEOTIDE SEQUENCE [LARGE SCALE GENOMIC DNA]</scope>
    <source>
        <strain evidence="3 4">KCTC 33872</strain>
    </source>
</reference>
<feature type="transmembrane region" description="Helical" evidence="1">
    <location>
        <begin position="274"/>
        <end position="297"/>
    </location>
</feature>